<evidence type="ECO:0000259" key="9">
    <source>
        <dbReference type="PROSITE" id="PS50268"/>
    </source>
</evidence>
<keyword evidence="4 8" id="KW-0106">Calcium</keyword>
<dbReference type="Proteomes" id="UP000230750">
    <property type="component" value="Unassembled WGS sequence"/>
</dbReference>
<dbReference type="InterPro" id="IPR002126">
    <property type="entry name" value="Cadherin-like_dom"/>
</dbReference>
<feature type="domain" description="Cadherin" evidence="9">
    <location>
        <begin position="421"/>
        <end position="522"/>
    </location>
</feature>
<dbReference type="GO" id="GO:0016020">
    <property type="term" value="C:membrane"/>
    <property type="evidence" value="ECO:0007669"/>
    <property type="project" value="UniProtKB-SubCell"/>
</dbReference>
<evidence type="ECO:0000256" key="6">
    <source>
        <dbReference type="ARBA" id="ARBA00022989"/>
    </source>
</evidence>
<feature type="domain" description="Cadherin" evidence="9">
    <location>
        <begin position="523"/>
        <end position="602"/>
    </location>
</feature>
<keyword evidence="2" id="KW-0812">Transmembrane</keyword>
<evidence type="ECO:0000313" key="11">
    <source>
        <dbReference type="Proteomes" id="UP000230750"/>
    </source>
</evidence>
<name>A0A2G8K1J7_STIJA</name>
<evidence type="ECO:0000256" key="2">
    <source>
        <dbReference type="ARBA" id="ARBA00022692"/>
    </source>
</evidence>
<feature type="domain" description="Cadherin" evidence="9">
    <location>
        <begin position="922"/>
        <end position="1008"/>
    </location>
</feature>
<dbReference type="SUPFAM" id="SSF49313">
    <property type="entry name" value="Cadherin-like"/>
    <property type="match status" value="8"/>
</dbReference>
<dbReference type="GO" id="GO:0007156">
    <property type="term" value="P:homophilic cell adhesion via plasma membrane adhesion molecules"/>
    <property type="evidence" value="ECO:0007669"/>
    <property type="project" value="InterPro"/>
</dbReference>
<dbReference type="STRING" id="307972.A0A2G8K1J7"/>
<dbReference type="Pfam" id="PF00028">
    <property type="entry name" value="Cadherin"/>
    <property type="match status" value="4"/>
</dbReference>
<evidence type="ECO:0000256" key="8">
    <source>
        <dbReference type="PROSITE-ProRule" id="PRU00043"/>
    </source>
</evidence>
<keyword evidence="6" id="KW-1133">Transmembrane helix</keyword>
<organism evidence="10 11">
    <name type="scientific">Stichopus japonicus</name>
    <name type="common">Sea cucumber</name>
    <dbReference type="NCBI Taxonomy" id="307972"/>
    <lineage>
        <taxon>Eukaryota</taxon>
        <taxon>Metazoa</taxon>
        <taxon>Echinodermata</taxon>
        <taxon>Eleutherozoa</taxon>
        <taxon>Echinozoa</taxon>
        <taxon>Holothuroidea</taxon>
        <taxon>Aspidochirotacea</taxon>
        <taxon>Aspidochirotida</taxon>
        <taxon>Stichopodidae</taxon>
        <taxon>Apostichopus</taxon>
    </lineage>
</organism>
<evidence type="ECO:0000256" key="3">
    <source>
        <dbReference type="ARBA" id="ARBA00022737"/>
    </source>
</evidence>
<keyword evidence="7" id="KW-0472">Membrane</keyword>
<dbReference type="GO" id="GO:0005509">
    <property type="term" value="F:calcium ion binding"/>
    <property type="evidence" value="ECO:0007669"/>
    <property type="project" value="UniProtKB-UniRule"/>
</dbReference>
<dbReference type="Gene3D" id="2.60.40.60">
    <property type="entry name" value="Cadherins"/>
    <property type="match status" value="8"/>
</dbReference>
<evidence type="ECO:0000256" key="7">
    <source>
        <dbReference type="ARBA" id="ARBA00023136"/>
    </source>
</evidence>
<dbReference type="PANTHER" id="PTHR24025">
    <property type="entry name" value="DESMOGLEIN FAMILY MEMBER"/>
    <property type="match status" value="1"/>
</dbReference>
<feature type="domain" description="Cadherin" evidence="9">
    <location>
        <begin position="87"/>
        <end position="194"/>
    </location>
</feature>
<dbReference type="PROSITE" id="PS50268">
    <property type="entry name" value="CADHERIN_2"/>
    <property type="match status" value="9"/>
</dbReference>
<evidence type="ECO:0000256" key="4">
    <source>
        <dbReference type="ARBA" id="ARBA00022837"/>
    </source>
</evidence>
<evidence type="ECO:0000256" key="1">
    <source>
        <dbReference type="ARBA" id="ARBA00004370"/>
    </source>
</evidence>
<feature type="domain" description="Cadherin" evidence="9">
    <location>
        <begin position="841"/>
        <end position="921"/>
    </location>
</feature>
<reference evidence="10 11" key="1">
    <citation type="journal article" date="2017" name="PLoS Biol.">
        <title>The sea cucumber genome provides insights into morphological evolution and visceral regeneration.</title>
        <authorList>
            <person name="Zhang X."/>
            <person name="Sun L."/>
            <person name="Yuan J."/>
            <person name="Sun Y."/>
            <person name="Gao Y."/>
            <person name="Zhang L."/>
            <person name="Li S."/>
            <person name="Dai H."/>
            <person name="Hamel J.F."/>
            <person name="Liu C."/>
            <person name="Yu Y."/>
            <person name="Liu S."/>
            <person name="Lin W."/>
            <person name="Guo K."/>
            <person name="Jin S."/>
            <person name="Xu P."/>
            <person name="Storey K.B."/>
            <person name="Huan P."/>
            <person name="Zhang T."/>
            <person name="Zhou Y."/>
            <person name="Zhang J."/>
            <person name="Lin C."/>
            <person name="Li X."/>
            <person name="Xing L."/>
            <person name="Huo D."/>
            <person name="Sun M."/>
            <person name="Wang L."/>
            <person name="Mercier A."/>
            <person name="Li F."/>
            <person name="Yang H."/>
            <person name="Xiang J."/>
        </authorList>
    </citation>
    <scope>NUCLEOTIDE SEQUENCE [LARGE SCALE GENOMIC DNA]</scope>
    <source>
        <strain evidence="10">Shaxun</strain>
        <tissue evidence="10">Muscle</tissue>
    </source>
</reference>
<keyword evidence="3" id="KW-0677">Repeat</keyword>
<dbReference type="InterPro" id="IPR015919">
    <property type="entry name" value="Cadherin-like_sf"/>
</dbReference>
<feature type="domain" description="Cadherin" evidence="9">
    <location>
        <begin position="1197"/>
        <end position="1322"/>
    </location>
</feature>
<feature type="domain" description="Cadherin" evidence="9">
    <location>
        <begin position="195"/>
        <end position="303"/>
    </location>
</feature>
<proteinExistence type="predicted"/>
<dbReference type="CDD" id="cd11304">
    <property type="entry name" value="Cadherin_repeat"/>
    <property type="match status" value="7"/>
</dbReference>
<accession>A0A2G8K1J7</accession>
<comment type="caution">
    <text evidence="10">The sequence shown here is derived from an EMBL/GenBank/DDBJ whole genome shotgun (WGS) entry which is preliminary data.</text>
</comment>
<keyword evidence="11" id="KW-1185">Reference proteome</keyword>
<dbReference type="SMART" id="SM00112">
    <property type="entry name" value="CA"/>
    <property type="match status" value="8"/>
</dbReference>
<dbReference type="PRINTS" id="PR00205">
    <property type="entry name" value="CADHERIN"/>
</dbReference>
<dbReference type="PANTHER" id="PTHR24025:SF23">
    <property type="entry name" value="NEURAL-CADHERIN"/>
    <property type="match status" value="1"/>
</dbReference>
<feature type="domain" description="Cadherin" evidence="9">
    <location>
        <begin position="729"/>
        <end position="810"/>
    </location>
</feature>
<evidence type="ECO:0000313" key="10">
    <source>
        <dbReference type="EMBL" id="PIK41825.1"/>
    </source>
</evidence>
<evidence type="ECO:0000256" key="5">
    <source>
        <dbReference type="ARBA" id="ARBA00022889"/>
    </source>
</evidence>
<comment type="subcellular location">
    <subcellularLocation>
        <location evidence="1">Membrane</location>
    </subcellularLocation>
</comment>
<sequence length="1328" mass="148533">MDGLDLTLNQLVDYDSDLDITASTTMQLRCGKECSVGGSPNLIVKFNNLNDHNLTVSSNSGPAEVTELLSYTSKREEDPQILPSQPIYAIDFDRDTIIRYEIYDTGTPFKLVNEDNGMPCYDSKINADEDINDARPYLVADYVFDYEVQSIYNITIGIYSFFKGTCDSLDSADEVVNSTLLIQVKDLDNQPPVFEPLSYEGTVPENSKTFLSSPRINAFDQDKGIDETILYSLEAADGQWDCTSYVAINESTGILSITKEFDYEVHSTCDISIKAEEEDNDRQTAFAPLTIDIEDVNDECPTVVASSVKGVFVEGEPYVSDVDRQNWLTIRINDNDTELRYETLEITSQFFILEQCAGCDNGLHWIKVNESTAVESENITITVFDTLYDTSPCNADDAGATVIIDILVVETTTNILDPTFDEPSYYETIQENYEGFLLQVSATNSDGDNLGIEYYLDERDVNFNIGKVSGNISVIGVLDYEKIDHYNLMVNAIDTRWTELERSAEVLVNITITNVNDNPPVLEGFPATLYISESTPVGTTVFTVQATDRDADAVLLEYSLSEMSSGFPLEMDPGTGQITTKSSLDADIEGQREYNATVIVSDGEVSLISSLKKENVFISSTDLCHSAALRGKQLEQRVHLHCDTEVMTLGSQFKHSTSRAAICIRCDHVFSDILSEYGPIFPILGRRVSLGTLNGNIISMCIETIQSGTDEKFHQCNLDYSSQRLIRGITVGDLDYLEVNRDYVITSDGGSNVTINETSGTVYVYGPFDRERQSQFEFSLFVENTAQPRFRTTQYVVVKITDENDELPTFTDVTMSNCKQLDVTEGDVGLTPADPLCTFLANDGDEPGNENSEITYTVDNDEYFIMNNETGELSLQKALDRETNDSITIVVTASDNGKPRLSTKMSVSILIEGINDEKPMFQNGEYQTYVHEETAINTKIYTLNATDPDLPVGEPIYYKPRNPGDPVWETFYLNSVDGECEIYTLRPLEYSQTLYRLEIVTYDNDPSPYYSDVTEDDTALLVYVEQRISCDITADGVDRTIDDAELKDDVVITSVIAKSSCNGSEDEIMFLLDEETFFPVSGEISTSHYSIDEENGNIYAENVNNIDVGTYLLTVTAYNKTGSTLDQSTVSTEVFIIVNDTNNNCPYFDVKSYDARYMKDDPYLSSEMVPGWLVVFIGDINFSNSAFGESLVEGGEAERSFRVVVNSDVSHDTNLTVTVSDNDNNCTSEETIIFITVMSSLAPMFEDDNYIEYIPENMEAGDLVIQRHVRRDFCSFEGIDYETEMSYVLNVSATDGRWPEARTSFTDVLVMVEDINEYSPSFWDYQLT</sequence>
<dbReference type="GO" id="GO:0005911">
    <property type="term" value="C:cell-cell junction"/>
    <property type="evidence" value="ECO:0007669"/>
    <property type="project" value="TreeGrafter"/>
</dbReference>
<protein>
    <submittedName>
        <fullName evidence="10">Fat protein</fullName>
    </submittedName>
</protein>
<dbReference type="InterPro" id="IPR050971">
    <property type="entry name" value="Cadherin-domain_protein"/>
</dbReference>
<dbReference type="EMBL" id="MRZV01000986">
    <property type="protein sequence ID" value="PIK41825.1"/>
    <property type="molecule type" value="Genomic_DNA"/>
</dbReference>
<gene>
    <name evidence="10" type="ORF">BSL78_21338</name>
</gene>
<keyword evidence="5" id="KW-0130">Cell adhesion</keyword>
<feature type="domain" description="Cadherin" evidence="9">
    <location>
        <begin position="1005"/>
        <end position="1148"/>
    </location>
</feature>